<gene>
    <name evidence="2" type="ORF">GCM10009096_17530</name>
</gene>
<proteinExistence type="predicted"/>
<dbReference type="InterPro" id="IPR009394">
    <property type="entry name" value="MmcB-like"/>
</dbReference>
<name>A0ABN1AGZ5_9SPHN</name>
<organism evidence="2 3">
    <name type="scientific">Parasphingorhabdus litoris</name>
    <dbReference type="NCBI Taxonomy" id="394733"/>
    <lineage>
        <taxon>Bacteria</taxon>
        <taxon>Pseudomonadati</taxon>
        <taxon>Pseudomonadota</taxon>
        <taxon>Alphaproteobacteria</taxon>
        <taxon>Sphingomonadales</taxon>
        <taxon>Sphingomonadaceae</taxon>
        <taxon>Parasphingorhabdus</taxon>
    </lineage>
</organism>
<dbReference type="RefSeq" id="WP_229954910.1">
    <property type="nucleotide sequence ID" value="NZ_BAAAEM010000002.1"/>
</dbReference>
<protein>
    <recommendedName>
        <fullName evidence="4">DNA repair protein MmcB-related protein</fullName>
    </recommendedName>
</protein>
<feature type="region of interest" description="Disordered" evidence="1">
    <location>
        <begin position="1"/>
        <end position="21"/>
    </location>
</feature>
<dbReference type="EMBL" id="BAAAEM010000002">
    <property type="protein sequence ID" value="GAA0476267.1"/>
    <property type="molecule type" value="Genomic_DNA"/>
</dbReference>
<sequence length="180" mass="20117">MMIETNDSPSEAATLVPATSQLEENNTPLSGAAAVARGVARLFSRHDITVLSEVSLPNRRRADLMGVDAKGQIVIVEIKVARGDLLGDNKWTEYLDFCDRFYWAVPGELDITPLERADFLPERAGLIIADAYDAEMIRPAATHALSPARRKAETMRLARRSMQRLSIVNGWIDPEMREFY</sequence>
<reference evidence="2 3" key="1">
    <citation type="journal article" date="2019" name="Int. J. Syst. Evol. Microbiol.">
        <title>The Global Catalogue of Microorganisms (GCM) 10K type strain sequencing project: providing services to taxonomists for standard genome sequencing and annotation.</title>
        <authorList>
            <consortium name="The Broad Institute Genomics Platform"/>
            <consortium name="The Broad Institute Genome Sequencing Center for Infectious Disease"/>
            <person name="Wu L."/>
            <person name="Ma J."/>
        </authorList>
    </citation>
    <scope>NUCLEOTIDE SEQUENCE [LARGE SCALE GENOMIC DNA]</scope>
    <source>
        <strain evidence="2 3">JCM 14162</strain>
    </source>
</reference>
<evidence type="ECO:0000256" key="1">
    <source>
        <dbReference type="SAM" id="MobiDB-lite"/>
    </source>
</evidence>
<accession>A0ABN1AGZ5</accession>
<evidence type="ECO:0000313" key="3">
    <source>
        <dbReference type="Proteomes" id="UP001500713"/>
    </source>
</evidence>
<dbReference type="Proteomes" id="UP001500713">
    <property type="component" value="Unassembled WGS sequence"/>
</dbReference>
<keyword evidence="3" id="KW-1185">Reference proteome</keyword>
<evidence type="ECO:0000313" key="2">
    <source>
        <dbReference type="EMBL" id="GAA0476267.1"/>
    </source>
</evidence>
<dbReference type="Pfam" id="PF06319">
    <property type="entry name" value="MmcB-like"/>
    <property type="match status" value="1"/>
</dbReference>
<comment type="caution">
    <text evidence="2">The sequence shown here is derived from an EMBL/GenBank/DDBJ whole genome shotgun (WGS) entry which is preliminary data.</text>
</comment>
<evidence type="ECO:0008006" key="4">
    <source>
        <dbReference type="Google" id="ProtNLM"/>
    </source>
</evidence>